<organism evidence="9 10">
    <name type="scientific">Aphis craccivora</name>
    <name type="common">Cowpea aphid</name>
    <dbReference type="NCBI Taxonomy" id="307492"/>
    <lineage>
        <taxon>Eukaryota</taxon>
        <taxon>Metazoa</taxon>
        <taxon>Ecdysozoa</taxon>
        <taxon>Arthropoda</taxon>
        <taxon>Hexapoda</taxon>
        <taxon>Insecta</taxon>
        <taxon>Pterygota</taxon>
        <taxon>Neoptera</taxon>
        <taxon>Paraneoptera</taxon>
        <taxon>Hemiptera</taxon>
        <taxon>Sternorrhyncha</taxon>
        <taxon>Aphidomorpha</taxon>
        <taxon>Aphidoidea</taxon>
        <taxon>Aphididae</taxon>
        <taxon>Aphidini</taxon>
        <taxon>Aphis</taxon>
        <taxon>Aphis</taxon>
    </lineage>
</organism>
<dbReference type="Pfam" id="PF00595">
    <property type="entry name" value="PDZ"/>
    <property type="match status" value="3"/>
</dbReference>
<feature type="region of interest" description="Disordered" evidence="6">
    <location>
        <begin position="130"/>
        <end position="152"/>
    </location>
</feature>
<feature type="compositionally biased region" description="Polar residues" evidence="6">
    <location>
        <begin position="850"/>
        <end position="866"/>
    </location>
</feature>
<evidence type="ECO:0000256" key="7">
    <source>
        <dbReference type="SAM" id="SignalP"/>
    </source>
</evidence>
<feature type="region of interest" description="Disordered" evidence="6">
    <location>
        <begin position="327"/>
        <end position="348"/>
    </location>
</feature>
<dbReference type="GO" id="GO:0035091">
    <property type="term" value="F:phosphatidylinositol binding"/>
    <property type="evidence" value="ECO:0007669"/>
    <property type="project" value="TreeGrafter"/>
</dbReference>
<feature type="region of interest" description="Disordered" evidence="6">
    <location>
        <begin position="938"/>
        <end position="961"/>
    </location>
</feature>
<feature type="domain" description="PDZ" evidence="8">
    <location>
        <begin position="685"/>
        <end position="767"/>
    </location>
</feature>
<dbReference type="PROSITE" id="PS50106">
    <property type="entry name" value="PDZ"/>
    <property type="match status" value="3"/>
</dbReference>
<feature type="compositionally biased region" description="Low complexity" evidence="6">
    <location>
        <begin position="1479"/>
        <end position="1488"/>
    </location>
</feature>
<dbReference type="GO" id="GO:0051660">
    <property type="term" value="P:establishment of centrosome localization"/>
    <property type="evidence" value="ECO:0007669"/>
    <property type="project" value="TreeGrafter"/>
</dbReference>
<keyword evidence="4" id="KW-0131">Cell cycle</keyword>
<dbReference type="CDD" id="cd23058">
    <property type="entry name" value="PDZ2_Par3-like"/>
    <property type="match status" value="1"/>
</dbReference>
<feature type="domain" description="PDZ" evidence="8">
    <location>
        <begin position="354"/>
        <end position="440"/>
    </location>
</feature>
<accession>A0A6G0ZHY6</accession>
<dbReference type="CDD" id="cd23059">
    <property type="entry name" value="PDZ3_Par3-like"/>
    <property type="match status" value="1"/>
</dbReference>
<evidence type="ECO:0000256" key="1">
    <source>
        <dbReference type="ARBA" id="ARBA00005358"/>
    </source>
</evidence>
<dbReference type="GO" id="GO:0030010">
    <property type="term" value="P:establishment of cell polarity"/>
    <property type="evidence" value="ECO:0007669"/>
    <property type="project" value="TreeGrafter"/>
</dbReference>
<feature type="non-terminal residue" evidence="9">
    <location>
        <position position="1"/>
    </location>
</feature>
<feature type="region of interest" description="Disordered" evidence="6">
    <location>
        <begin position="207"/>
        <end position="232"/>
    </location>
</feature>
<dbReference type="OrthoDB" id="6264899at2759"/>
<dbReference type="PANTHER" id="PTHR16484:SF17">
    <property type="entry name" value="BAZOOKA, ISOFORM B"/>
    <property type="match status" value="1"/>
</dbReference>
<feature type="compositionally biased region" description="Polar residues" evidence="6">
    <location>
        <begin position="812"/>
        <end position="843"/>
    </location>
</feature>
<protein>
    <submittedName>
        <fullName evidence="9">Partitioning defective 3 isoform X1</fullName>
    </submittedName>
</protein>
<feature type="region of interest" description="Disordered" evidence="6">
    <location>
        <begin position="1406"/>
        <end position="1489"/>
    </location>
</feature>
<dbReference type="GO" id="GO:0007155">
    <property type="term" value="P:cell adhesion"/>
    <property type="evidence" value="ECO:0007669"/>
    <property type="project" value="TreeGrafter"/>
</dbReference>
<dbReference type="Gene3D" id="3.10.20.90">
    <property type="entry name" value="Phosphatidylinositol 3-kinase Catalytic Subunit, Chain A, domain 1"/>
    <property type="match status" value="1"/>
</dbReference>
<dbReference type="GO" id="GO:0005938">
    <property type="term" value="C:cell cortex"/>
    <property type="evidence" value="ECO:0007669"/>
    <property type="project" value="TreeGrafter"/>
</dbReference>
<feature type="compositionally biased region" description="Polar residues" evidence="6">
    <location>
        <begin position="1410"/>
        <end position="1420"/>
    </location>
</feature>
<feature type="compositionally biased region" description="Basic and acidic residues" evidence="6">
    <location>
        <begin position="1257"/>
        <end position="1266"/>
    </location>
</feature>
<dbReference type="Proteomes" id="UP000478052">
    <property type="component" value="Unassembled WGS sequence"/>
</dbReference>
<comment type="caution">
    <text evidence="9">The sequence shown here is derived from an EMBL/GenBank/DDBJ whole genome shotgun (WGS) entry which is preliminary data.</text>
</comment>
<dbReference type="GO" id="GO:0008104">
    <property type="term" value="P:intracellular protein localization"/>
    <property type="evidence" value="ECO:0007669"/>
    <property type="project" value="TreeGrafter"/>
</dbReference>
<gene>
    <name evidence="9" type="ORF">FWK35_00002522</name>
</gene>
<feature type="chain" id="PRO_5026056059" evidence="7">
    <location>
        <begin position="20"/>
        <end position="1509"/>
    </location>
</feature>
<dbReference type="Pfam" id="PF12053">
    <property type="entry name" value="Par3_HAL_N_term"/>
    <property type="match status" value="1"/>
</dbReference>
<keyword evidence="10" id="KW-1185">Reference proteome</keyword>
<dbReference type="FunFam" id="2.30.42.10:FF:000011">
    <property type="entry name" value="partitioning defective 3 homolog isoform X1"/>
    <property type="match status" value="1"/>
</dbReference>
<proteinExistence type="inferred from homology"/>
<dbReference type="GO" id="GO:0000226">
    <property type="term" value="P:microtubule cytoskeleton organization"/>
    <property type="evidence" value="ECO:0007669"/>
    <property type="project" value="TreeGrafter"/>
</dbReference>
<feature type="domain" description="PDZ" evidence="8">
    <location>
        <begin position="532"/>
        <end position="617"/>
    </location>
</feature>
<feature type="compositionally biased region" description="Polar residues" evidence="6">
    <location>
        <begin position="1267"/>
        <end position="1277"/>
    </location>
</feature>
<dbReference type="InterPro" id="IPR001478">
    <property type="entry name" value="PDZ"/>
</dbReference>
<reference evidence="9 10" key="1">
    <citation type="submission" date="2019-08" db="EMBL/GenBank/DDBJ databases">
        <title>Whole genome of Aphis craccivora.</title>
        <authorList>
            <person name="Voronova N.V."/>
            <person name="Shulinski R.S."/>
            <person name="Bandarenka Y.V."/>
            <person name="Zhorov D.G."/>
            <person name="Warner D."/>
        </authorList>
    </citation>
    <scope>NUCLEOTIDE SEQUENCE [LARGE SCALE GENOMIC DNA]</scope>
    <source>
        <strain evidence="9">180601</strain>
        <tissue evidence="9">Whole Body</tissue>
    </source>
</reference>
<dbReference type="SUPFAM" id="SSF50156">
    <property type="entry name" value="PDZ domain-like"/>
    <property type="match status" value="3"/>
</dbReference>
<feature type="region of interest" description="Disordered" evidence="6">
    <location>
        <begin position="787"/>
        <end position="870"/>
    </location>
</feature>
<keyword evidence="5" id="KW-0175">Coiled coil</keyword>
<dbReference type="GO" id="GO:0043296">
    <property type="term" value="C:apical junction complex"/>
    <property type="evidence" value="ECO:0007669"/>
    <property type="project" value="TreeGrafter"/>
</dbReference>
<feature type="region of interest" description="Disordered" evidence="6">
    <location>
        <begin position="1257"/>
        <end position="1281"/>
    </location>
</feature>
<evidence type="ECO:0000256" key="5">
    <source>
        <dbReference type="SAM" id="Coils"/>
    </source>
</evidence>
<feature type="compositionally biased region" description="Basic and acidic residues" evidence="6">
    <location>
        <begin position="1011"/>
        <end position="1021"/>
    </location>
</feature>
<name>A0A6G0ZHY6_APHCR</name>
<dbReference type="InterPro" id="IPR021922">
    <property type="entry name" value="Par3/HAL_N"/>
</dbReference>
<dbReference type="InterPro" id="IPR052213">
    <property type="entry name" value="PAR3"/>
</dbReference>
<dbReference type="PANTHER" id="PTHR16484">
    <property type="entry name" value="PARTITIONING DEFECTIVE 3 RELATED"/>
    <property type="match status" value="1"/>
</dbReference>
<dbReference type="Gene3D" id="2.30.42.10">
    <property type="match status" value="3"/>
</dbReference>
<feature type="coiled-coil region" evidence="5">
    <location>
        <begin position="1174"/>
        <end position="1201"/>
    </location>
</feature>
<feature type="region of interest" description="Disordered" evidence="6">
    <location>
        <begin position="988"/>
        <end position="1036"/>
    </location>
</feature>
<keyword evidence="7" id="KW-0732">Signal</keyword>
<evidence type="ECO:0000256" key="6">
    <source>
        <dbReference type="SAM" id="MobiDB-lite"/>
    </source>
</evidence>
<feature type="compositionally biased region" description="Basic and acidic residues" evidence="6">
    <location>
        <begin position="989"/>
        <end position="1001"/>
    </location>
</feature>
<feature type="signal peptide" evidence="7">
    <location>
        <begin position="1"/>
        <end position="19"/>
    </location>
</feature>
<evidence type="ECO:0000259" key="8">
    <source>
        <dbReference type="PROSITE" id="PS50106"/>
    </source>
</evidence>
<dbReference type="GO" id="GO:0016324">
    <property type="term" value="C:apical plasma membrane"/>
    <property type="evidence" value="ECO:0007669"/>
    <property type="project" value="TreeGrafter"/>
</dbReference>
<sequence>VHVFKLLCIFTRMVRFLCAILKFGFNNHCYLFIVDNVIIMLENCSSHQNCNCGKRSASVIGKLAKVFGRRKTYQVQKAQQLNKVSTELSESSNSWVTVHSLQSQSDGGILDPDDRLRDVADDREQIVALYDDGDSNSPHQHGGGDGASATSSPDMFHVLHVAMKYINNRGEGLQTDIEVTNEQIACGFPALHVRRGSEPALNQLPLECPNNAGKRNSNTRPAASGQSKRWSAAPMIHDPKEKLRTDDYMKINGFGLSDKWRCSEEDEDELELGDEDKPPINNHFLAPSFHRDSSNRLSMQFLGESSSGFRWAEAADLANNRALSLSLPRDHRRKEPLGQANTNPSRLTESRNTEFIVLSTGGGSLGIHVVPDYNALGKERGLLVQGIEPGGRVHCDGRLKVYDRIVEINGRSLLDQPFNAIQEIFRDSLHSSELRLRVIKHKNNVDLQTSQNTVAGNKKQPPPPVFPKPSSNITTSYNNKENVSTGSSDKDKFNSNTKIATISPTKKISAATHTASNILMVANTRKIGKKMELELTKGLHGLGFSITTRDNPAGGNCPIYIKNVLPKGAAVEDGRLRPGDRLLAVNGTELTGKTQSEAVAVLRKVPSGAKVKIIVSRQEDVVISHVGQKSNQDLDENHEQEVGISSDNQLIETNEKSNNTVQEYVKSLEETQTFPWRHKEILTFDIPVHDSEKAGLGISVKGKTSSSNNSNDKDFSQDLGIFIKNVIHGGAASRDGRLRTNDQLLYINGISLIGQTNAAAMETLRRTMMNVDPGPVPGAISLIVARRRNSSPTLDRRRSRDSSSSLLTDSSANTETFSRAESSDSSTQNTAENSGTSENSDTTVIFMHQRQGSESSKRNTVPTDTSPDGIAIRNPVLERLTGHTNRYNALRNESYYKATHQTTIMLKEEEKLNSPTVNPSSEEMLIIEEDPPIYNSVSRKKVEEEKPSPIISPQARTGSTSTDVTYASQLSLDNANSGFSRDAFGRQSMSEKRHATLDAKNTDTYQRNKKLREERGDETKSRNSFPSKYQLGPSLGLKKSSSLESLQTMVQEVQMTEGGSKRGNVKVVRGRGCDESFRAAVDKDGPLSLHELRLETYGKESDDHPIGRRQTSLHSPLNYKAPNLPPVVNKKKPGLLKGIGSMFRFGKPRRGPDLNGTLSSEEDNSADREREIARRNARDEQLRIQEQYQRLMQRQAEMQEQNNCREVAIDDGSANYSNIPAKPSNPEQSRMDRIQQLRAEHQRRHMERSGKCIPDEREENHYESDVRQSIGSTQNAINRPGSRVGIIDSSRFNHYVNFQEIQQNLSLMHEIRGVKLRHHGKTKKPVSCYYDTDDESRRQLHYHSQRRDPKESVARPSSNYYEYESVMRSLPYTTGGASRLVDNNSNSLTRQVGSVTQNAAVAAMNSNNNGDARSQKQQSLSRHHYPVPVTKSPNYALYNYGGDVQGHNSVQQQQQHQLQHRGPTKNNNYSSGMYHHHQQQQQRSSPQQGPYITQVTIRDNKHIIQSPNI</sequence>
<dbReference type="SMART" id="SM00228">
    <property type="entry name" value="PDZ"/>
    <property type="match status" value="3"/>
</dbReference>
<feature type="compositionally biased region" description="Polar residues" evidence="6">
    <location>
        <begin position="213"/>
        <end position="229"/>
    </location>
</feature>
<feature type="region of interest" description="Disordered" evidence="6">
    <location>
        <begin position="447"/>
        <end position="491"/>
    </location>
</feature>
<dbReference type="GO" id="GO:0005912">
    <property type="term" value="C:adherens junction"/>
    <property type="evidence" value="ECO:0007669"/>
    <property type="project" value="TreeGrafter"/>
</dbReference>
<evidence type="ECO:0000256" key="3">
    <source>
        <dbReference type="ARBA" id="ARBA00022737"/>
    </source>
</evidence>
<dbReference type="InterPro" id="IPR036034">
    <property type="entry name" value="PDZ_sf"/>
</dbReference>
<feature type="region of interest" description="Disordered" evidence="6">
    <location>
        <begin position="1096"/>
        <end position="1170"/>
    </location>
</feature>
<feature type="compositionally biased region" description="Polar residues" evidence="6">
    <location>
        <begin position="470"/>
        <end position="487"/>
    </location>
</feature>
<dbReference type="EMBL" id="VUJU01000419">
    <property type="protein sequence ID" value="KAF0770539.1"/>
    <property type="molecule type" value="Genomic_DNA"/>
</dbReference>
<evidence type="ECO:0000256" key="4">
    <source>
        <dbReference type="ARBA" id="ARBA00023306"/>
    </source>
</evidence>
<keyword evidence="3" id="KW-0677">Repeat</keyword>
<keyword evidence="2" id="KW-0132">Cell division</keyword>
<dbReference type="GO" id="GO:0051301">
    <property type="term" value="P:cell division"/>
    <property type="evidence" value="ECO:0007669"/>
    <property type="project" value="UniProtKB-KW"/>
</dbReference>
<feature type="compositionally biased region" description="Basic and acidic residues" evidence="6">
    <location>
        <begin position="1096"/>
        <end position="1106"/>
    </location>
</feature>
<evidence type="ECO:0000313" key="9">
    <source>
        <dbReference type="EMBL" id="KAF0770539.1"/>
    </source>
</evidence>
<evidence type="ECO:0000313" key="10">
    <source>
        <dbReference type="Proteomes" id="UP000478052"/>
    </source>
</evidence>
<feature type="compositionally biased region" description="Low complexity" evidence="6">
    <location>
        <begin position="802"/>
        <end position="811"/>
    </location>
</feature>
<comment type="similarity">
    <text evidence="1">Belongs to the PAR3 family.</text>
</comment>
<evidence type="ECO:0000256" key="2">
    <source>
        <dbReference type="ARBA" id="ARBA00022618"/>
    </source>
</evidence>
<dbReference type="GO" id="GO:0045197">
    <property type="term" value="P:establishment or maintenance of epithelial cell apical/basal polarity"/>
    <property type="evidence" value="ECO:0007669"/>
    <property type="project" value="TreeGrafter"/>
</dbReference>